<proteinExistence type="predicted"/>
<accession>A0A218WHC4</accession>
<dbReference type="EMBL" id="MTKT01004293">
    <property type="protein sequence ID" value="OWM72244.1"/>
    <property type="molecule type" value="Genomic_DNA"/>
</dbReference>
<dbReference type="AlphaFoldDB" id="A0A218WHC4"/>
<comment type="caution">
    <text evidence="1">The sequence shown here is derived from an EMBL/GenBank/DDBJ whole genome shotgun (WGS) entry which is preliminary data.</text>
</comment>
<protein>
    <submittedName>
        <fullName evidence="1">Uncharacterized protein</fullName>
    </submittedName>
</protein>
<gene>
    <name evidence="1" type="ORF">CDL15_Pgr018129</name>
</gene>
<dbReference type="Proteomes" id="UP000197138">
    <property type="component" value="Unassembled WGS sequence"/>
</dbReference>
<name>A0A218WHC4_PUNGR</name>
<evidence type="ECO:0000313" key="1">
    <source>
        <dbReference type="EMBL" id="OWM72244.1"/>
    </source>
</evidence>
<sequence length="60" mass="6616">MFVKVKMGTYTLLGLGHLLIIVGPTLNHIKQINGRDGVWWGQDQDTPAPALHCTACIERS</sequence>
<organism evidence="1 2">
    <name type="scientific">Punica granatum</name>
    <name type="common">Pomegranate</name>
    <dbReference type="NCBI Taxonomy" id="22663"/>
    <lineage>
        <taxon>Eukaryota</taxon>
        <taxon>Viridiplantae</taxon>
        <taxon>Streptophyta</taxon>
        <taxon>Embryophyta</taxon>
        <taxon>Tracheophyta</taxon>
        <taxon>Spermatophyta</taxon>
        <taxon>Magnoliopsida</taxon>
        <taxon>eudicotyledons</taxon>
        <taxon>Gunneridae</taxon>
        <taxon>Pentapetalae</taxon>
        <taxon>rosids</taxon>
        <taxon>malvids</taxon>
        <taxon>Myrtales</taxon>
        <taxon>Lythraceae</taxon>
        <taxon>Punica</taxon>
    </lineage>
</organism>
<reference evidence="2" key="1">
    <citation type="journal article" date="2017" name="Plant J.">
        <title>The pomegranate (Punica granatum L.) genome and the genomics of punicalagin biosynthesis.</title>
        <authorList>
            <person name="Qin G."/>
            <person name="Xu C."/>
            <person name="Ming R."/>
            <person name="Tang H."/>
            <person name="Guyot R."/>
            <person name="Kramer E.M."/>
            <person name="Hu Y."/>
            <person name="Yi X."/>
            <person name="Qi Y."/>
            <person name="Xu X."/>
            <person name="Gao Z."/>
            <person name="Pan H."/>
            <person name="Jian J."/>
            <person name="Tian Y."/>
            <person name="Yue Z."/>
            <person name="Xu Y."/>
        </authorList>
    </citation>
    <scope>NUCLEOTIDE SEQUENCE [LARGE SCALE GENOMIC DNA]</scope>
    <source>
        <strain evidence="2">cv. Dabenzi</strain>
    </source>
</reference>
<evidence type="ECO:0000313" key="2">
    <source>
        <dbReference type="Proteomes" id="UP000197138"/>
    </source>
</evidence>